<keyword evidence="10" id="KW-1185">Reference proteome</keyword>
<dbReference type="PROSITE" id="PS51354">
    <property type="entry name" value="GLUTAREDOXIN_2"/>
    <property type="match status" value="1"/>
</dbReference>
<proteinExistence type="inferred from homology"/>
<protein>
    <recommendedName>
        <fullName evidence="3">Glutaredoxin-like protein NrdH</fullName>
    </recommendedName>
</protein>
<name>A0ABM7HSU0_MYCME</name>
<dbReference type="EMBL" id="AP022567">
    <property type="protein sequence ID" value="BBX33618.1"/>
    <property type="molecule type" value="Genomic_DNA"/>
</dbReference>
<dbReference type="NCBIfam" id="TIGR02194">
    <property type="entry name" value="GlrX_NrdH"/>
    <property type="match status" value="1"/>
</dbReference>
<comment type="similarity">
    <text evidence="2">Belongs to the glutaredoxin family.</text>
</comment>
<dbReference type="Proteomes" id="UP000465622">
    <property type="component" value="Chromosome"/>
</dbReference>
<evidence type="ECO:0000256" key="7">
    <source>
        <dbReference type="ARBA" id="ARBA00023284"/>
    </source>
</evidence>
<comment type="function">
    <text evidence="1">Electron transport system for the ribonucleotide reductase system NrdEF.</text>
</comment>
<sequence length="84" mass="8899">MNTNTLTVYTKPSCPQCDATKRCLTKHGIAFRTVDLTTDPEALAFVQSLGYGSAPVVVTGSGEHWAGFRPDRLKATASAGELVA</sequence>
<dbReference type="Pfam" id="PF00462">
    <property type="entry name" value="Glutaredoxin"/>
    <property type="match status" value="1"/>
</dbReference>
<dbReference type="InterPro" id="IPR011909">
    <property type="entry name" value="GlrX_NrdH"/>
</dbReference>
<evidence type="ECO:0000256" key="6">
    <source>
        <dbReference type="ARBA" id="ARBA00023157"/>
    </source>
</evidence>
<dbReference type="SUPFAM" id="SSF52833">
    <property type="entry name" value="Thioredoxin-like"/>
    <property type="match status" value="1"/>
</dbReference>
<evidence type="ECO:0000313" key="9">
    <source>
        <dbReference type="EMBL" id="BBX33618.1"/>
    </source>
</evidence>
<dbReference type="PANTHER" id="PTHR34386:SF1">
    <property type="entry name" value="GLUTAREDOXIN-LIKE PROTEIN NRDH"/>
    <property type="match status" value="1"/>
</dbReference>
<dbReference type="InterPro" id="IPR036249">
    <property type="entry name" value="Thioredoxin-like_sf"/>
</dbReference>
<evidence type="ECO:0000256" key="4">
    <source>
        <dbReference type="ARBA" id="ARBA00022448"/>
    </source>
</evidence>
<evidence type="ECO:0000256" key="3">
    <source>
        <dbReference type="ARBA" id="ARBA00017945"/>
    </source>
</evidence>
<keyword evidence="6" id="KW-1015">Disulfide bond</keyword>
<evidence type="ECO:0000256" key="2">
    <source>
        <dbReference type="ARBA" id="ARBA00007787"/>
    </source>
</evidence>
<evidence type="ECO:0000259" key="8">
    <source>
        <dbReference type="Pfam" id="PF00462"/>
    </source>
</evidence>
<dbReference type="RefSeq" id="WP_036431322.1">
    <property type="nucleotide sequence ID" value="NZ_AP022567.1"/>
</dbReference>
<reference evidence="9 10" key="1">
    <citation type="journal article" date="2019" name="Emerg. Microbes Infect.">
        <title>Comprehensive subspecies identification of 175 nontuberculous mycobacteria species based on 7547 genomic profiles.</title>
        <authorList>
            <person name="Matsumoto Y."/>
            <person name="Kinjo T."/>
            <person name="Motooka D."/>
            <person name="Nabeya D."/>
            <person name="Jung N."/>
            <person name="Uechi K."/>
            <person name="Horii T."/>
            <person name="Iida T."/>
            <person name="Fujita J."/>
            <person name="Nakamura S."/>
        </authorList>
    </citation>
    <scope>NUCLEOTIDE SEQUENCE [LARGE SCALE GENOMIC DNA]</scope>
    <source>
        <strain evidence="9 10">JCM 12375</strain>
    </source>
</reference>
<feature type="domain" description="Glutaredoxin" evidence="8">
    <location>
        <begin position="7"/>
        <end position="64"/>
    </location>
</feature>
<evidence type="ECO:0000256" key="5">
    <source>
        <dbReference type="ARBA" id="ARBA00022982"/>
    </source>
</evidence>
<gene>
    <name evidence="9" type="ORF">MMAGJ_29000</name>
</gene>
<evidence type="ECO:0000313" key="10">
    <source>
        <dbReference type="Proteomes" id="UP000465622"/>
    </source>
</evidence>
<organism evidence="9 10">
    <name type="scientific">Mycolicibacterium mageritense</name>
    <name type="common">Mycobacterium mageritense</name>
    <dbReference type="NCBI Taxonomy" id="53462"/>
    <lineage>
        <taxon>Bacteria</taxon>
        <taxon>Bacillati</taxon>
        <taxon>Actinomycetota</taxon>
        <taxon>Actinomycetes</taxon>
        <taxon>Mycobacteriales</taxon>
        <taxon>Mycobacteriaceae</taxon>
        <taxon>Mycolicibacterium</taxon>
    </lineage>
</organism>
<dbReference type="InterPro" id="IPR002109">
    <property type="entry name" value="Glutaredoxin"/>
</dbReference>
<keyword evidence="7" id="KW-0676">Redox-active center</keyword>
<dbReference type="PANTHER" id="PTHR34386">
    <property type="entry name" value="GLUTAREDOXIN"/>
    <property type="match status" value="1"/>
</dbReference>
<accession>A0ABM7HSU0</accession>
<dbReference type="Gene3D" id="3.40.30.10">
    <property type="entry name" value="Glutaredoxin"/>
    <property type="match status" value="1"/>
</dbReference>
<evidence type="ECO:0000256" key="1">
    <source>
        <dbReference type="ARBA" id="ARBA00002292"/>
    </source>
</evidence>
<keyword evidence="4" id="KW-0813">Transport</keyword>
<dbReference type="InterPro" id="IPR051548">
    <property type="entry name" value="Grx-like_ET"/>
</dbReference>
<dbReference type="CDD" id="cd02976">
    <property type="entry name" value="NrdH"/>
    <property type="match status" value="1"/>
</dbReference>
<keyword evidence="5" id="KW-0249">Electron transport</keyword>